<sequence length="190" mass="20764">MKKLILLAVILLSTSGAFAQRRSYRYYHRRTASSSFTLQPKIGLNVASLTNVGADSRVGMVLGLEGEVSASSNVGISFGALYSAQGAKWSRDGFSSTTKLDYINVPVLANFYVAPGFALKLGLQPGFLVDDHGSDAKSVDLSIPIGISYQYDNFVIDGRYNWGITDVVDHQNDNPHNSVFQFTIGYKFHL</sequence>
<gene>
    <name evidence="3" type="ORF">NG821_10995</name>
</gene>
<organism evidence="3 4">
    <name type="scientific">Segatella cerevisiae</name>
    <dbReference type="NCBI Taxonomy" id="2053716"/>
    <lineage>
        <taxon>Bacteria</taxon>
        <taxon>Pseudomonadati</taxon>
        <taxon>Bacteroidota</taxon>
        <taxon>Bacteroidia</taxon>
        <taxon>Bacteroidales</taxon>
        <taxon>Prevotellaceae</taxon>
        <taxon>Segatella</taxon>
    </lineage>
</organism>
<dbReference type="InterPro" id="IPR025665">
    <property type="entry name" value="Beta-barrel_OMP_2"/>
</dbReference>
<dbReference type="EMBL" id="JAMXLY010000051">
    <property type="protein sequence ID" value="MCO6026356.1"/>
    <property type="molecule type" value="Genomic_DNA"/>
</dbReference>
<feature type="domain" description="Outer membrane protein beta-barrel" evidence="2">
    <location>
        <begin position="18"/>
        <end position="167"/>
    </location>
</feature>
<accession>A0ABT1BZ38</accession>
<comment type="caution">
    <text evidence="3">The sequence shown here is derived from an EMBL/GenBank/DDBJ whole genome shotgun (WGS) entry which is preliminary data.</text>
</comment>
<dbReference type="Pfam" id="PF13568">
    <property type="entry name" value="OMP_b-brl_2"/>
    <property type="match status" value="1"/>
</dbReference>
<protein>
    <submittedName>
        <fullName evidence="3">Porin family protein</fullName>
    </submittedName>
</protein>
<feature type="signal peptide" evidence="1">
    <location>
        <begin position="1"/>
        <end position="19"/>
    </location>
</feature>
<dbReference type="Proteomes" id="UP001204015">
    <property type="component" value="Unassembled WGS sequence"/>
</dbReference>
<dbReference type="RefSeq" id="WP_252761711.1">
    <property type="nucleotide sequence ID" value="NZ_JAMXLY010000051.1"/>
</dbReference>
<evidence type="ECO:0000313" key="3">
    <source>
        <dbReference type="EMBL" id="MCO6026356.1"/>
    </source>
</evidence>
<evidence type="ECO:0000313" key="4">
    <source>
        <dbReference type="Proteomes" id="UP001204015"/>
    </source>
</evidence>
<keyword evidence="1" id="KW-0732">Signal</keyword>
<evidence type="ECO:0000259" key="2">
    <source>
        <dbReference type="Pfam" id="PF13568"/>
    </source>
</evidence>
<reference evidence="3 4" key="1">
    <citation type="submission" date="2022-06" db="EMBL/GenBank/DDBJ databases">
        <title>A taxonomic note on the genus Prevotella: Description of four novel genera and emended description of the genera Hallella and Xylanibacter.</title>
        <authorList>
            <person name="Hitch T.C.A."/>
        </authorList>
    </citation>
    <scope>NUCLEOTIDE SEQUENCE [LARGE SCALE GENOMIC DNA]</scope>
    <source>
        <strain evidence="3 4">DSM 100619</strain>
    </source>
</reference>
<proteinExistence type="predicted"/>
<keyword evidence="4" id="KW-1185">Reference proteome</keyword>
<evidence type="ECO:0000256" key="1">
    <source>
        <dbReference type="SAM" id="SignalP"/>
    </source>
</evidence>
<name>A0ABT1BZ38_9BACT</name>
<feature type="chain" id="PRO_5045877923" evidence="1">
    <location>
        <begin position="20"/>
        <end position="190"/>
    </location>
</feature>